<sequence>MSELAHRLFSTNSLPEIQYLVIPKCGCTFVKNLLWRIDHQGDHEKPNRIHDADHVFPRASDHGYSDGDIRNNEFAFTVFRNPVDRFFSLYFDKVVGAGSSRFVPLRQVLLDGYGLIGDPASIDEHRKNCMILLDWIELNLKGETELSPDPHWTPQGWRMDVIKRFDLKILMLSGVENSIKNLLLPVLPNARELIQGIERNKSNKTIGRDELLSADIDRRIGEIYGHDKWLTHQAWKFWNIHQPIRTEEIPRISQILNQG</sequence>
<comment type="caution">
    <text evidence="1">The sequence shown here is derived from an EMBL/GenBank/DDBJ whole genome shotgun (WGS) entry which is preliminary data.</text>
</comment>
<dbReference type="GO" id="GO:0008146">
    <property type="term" value="F:sulfotransferase activity"/>
    <property type="evidence" value="ECO:0007669"/>
    <property type="project" value="InterPro"/>
</dbReference>
<dbReference type="EMBL" id="QDKM01000021">
    <property type="protein sequence ID" value="PVH27240.1"/>
    <property type="molecule type" value="Genomic_DNA"/>
</dbReference>
<evidence type="ECO:0000313" key="1">
    <source>
        <dbReference type="EMBL" id="PVH27240.1"/>
    </source>
</evidence>
<dbReference type="InterPro" id="IPR005331">
    <property type="entry name" value="Sulfotransferase"/>
</dbReference>
<proteinExistence type="predicted"/>
<protein>
    <recommendedName>
        <fullName evidence="3">Sulfotransferase family protein</fullName>
    </recommendedName>
</protein>
<dbReference type="Proteomes" id="UP000245911">
    <property type="component" value="Unassembled WGS sequence"/>
</dbReference>
<dbReference type="AlphaFoldDB" id="A0A2T8HP93"/>
<name>A0A2T8HP93_9RHOB</name>
<reference evidence="1 2" key="1">
    <citation type="submission" date="2018-04" db="EMBL/GenBank/DDBJ databases">
        <title>Pararhodobacter oceanense sp. nov., isolated from marine intertidal sediment.</title>
        <authorList>
            <person name="Wang X.-L."/>
            <person name="Du Z.-J."/>
        </authorList>
    </citation>
    <scope>NUCLEOTIDE SEQUENCE [LARGE SCALE GENOMIC DNA]</scope>
    <source>
        <strain evidence="1 2">AM505</strain>
    </source>
</reference>
<organism evidence="1 2">
    <name type="scientific">Pararhodobacter oceanensis</name>
    <dbReference type="NCBI Taxonomy" id="2172121"/>
    <lineage>
        <taxon>Bacteria</taxon>
        <taxon>Pseudomonadati</taxon>
        <taxon>Pseudomonadota</taxon>
        <taxon>Alphaproteobacteria</taxon>
        <taxon>Rhodobacterales</taxon>
        <taxon>Paracoccaceae</taxon>
        <taxon>Pararhodobacter</taxon>
    </lineage>
</organism>
<evidence type="ECO:0000313" key="2">
    <source>
        <dbReference type="Proteomes" id="UP000245911"/>
    </source>
</evidence>
<dbReference type="Pfam" id="PF03567">
    <property type="entry name" value="Sulfotransfer_2"/>
    <property type="match status" value="1"/>
</dbReference>
<dbReference type="GO" id="GO:0016020">
    <property type="term" value="C:membrane"/>
    <property type="evidence" value="ECO:0007669"/>
    <property type="project" value="InterPro"/>
</dbReference>
<gene>
    <name evidence="1" type="ORF">DDE20_18670</name>
</gene>
<keyword evidence="2" id="KW-1185">Reference proteome</keyword>
<accession>A0A2T8HP93</accession>
<evidence type="ECO:0008006" key="3">
    <source>
        <dbReference type="Google" id="ProtNLM"/>
    </source>
</evidence>
<dbReference type="OrthoDB" id="554104at2"/>
<dbReference type="RefSeq" id="WP_116560030.1">
    <property type="nucleotide sequence ID" value="NZ_QDKM01000021.1"/>
</dbReference>